<dbReference type="Proteomes" id="UP000280066">
    <property type="component" value="Unassembled WGS sequence"/>
</dbReference>
<dbReference type="OrthoDB" id="1522622at2"/>
<dbReference type="EMBL" id="RWIS01000001">
    <property type="protein sequence ID" value="RSK37203.1"/>
    <property type="molecule type" value="Genomic_DNA"/>
</dbReference>
<dbReference type="AlphaFoldDB" id="A0A3R9NM81"/>
<name>A0A3R9NM81_9BACT</name>
<comment type="similarity">
    <text evidence="1">Belongs to the outer membrane factor (OMF) (TC 1.B.17) family.</text>
</comment>
<reference evidence="2 3" key="1">
    <citation type="submission" date="2018-12" db="EMBL/GenBank/DDBJ databases">
        <authorList>
            <person name="Feng G."/>
            <person name="Zhu H."/>
        </authorList>
    </citation>
    <scope>NUCLEOTIDE SEQUENCE [LARGE SCALE GENOMIC DNA]</scope>
    <source>
        <strain evidence="2 3">9PBR-2</strain>
    </source>
</reference>
<dbReference type="PANTHER" id="PTHR30203:SF24">
    <property type="entry name" value="BLR4935 PROTEIN"/>
    <property type="match status" value="1"/>
</dbReference>
<sequence>MKSLRIPYGLRRWLAVVGLLVGPGLVGARAQTVISLDSAEAQTLRRHPRLRQSAQEIEEQRALKRGSFAPANPDFLFSAPTGEMWAPGVVQTIDLPNVYRRQRQVAEAGVTLAERNQDVSRATVLRDTRLAYLALQFAEAQVRQLTYQDSLFRALRLATERLFTAGEVTSLQRISTDAEARQVTVLLQQATADQQAAQRRLGLLLGRPTAALATSTDLGRSGPELAQTGTALLGGLPTEDSAALVRSPTLAAATQNVALSQSGISLVRARRTPALTLGYQNQAFENSALRYRFQFGVSVPVWFWTYRAQLQAATARSQAASYQLQTQRLELSSQYQQALADTRKFSASLAYYEQTGLPQSRAIISQSQRLFQAGEASYLQLILSLNQAFAIQNTYLTTIRDYRQALIELNYLRGE</sequence>
<organism evidence="2 3">
    <name type="scientific">Hymenobacter metallilatus</name>
    <dbReference type="NCBI Taxonomy" id="2493666"/>
    <lineage>
        <taxon>Bacteria</taxon>
        <taxon>Pseudomonadati</taxon>
        <taxon>Bacteroidota</taxon>
        <taxon>Cytophagia</taxon>
        <taxon>Cytophagales</taxon>
        <taxon>Hymenobacteraceae</taxon>
        <taxon>Hymenobacter</taxon>
    </lineage>
</organism>
<dbReference type="Gene3D" id="1.20.1600.10">
    <property type="entry name" value="Outer membrane efflux proteins (OEP)"/>
    <property type="match status" value="1"/>
</dbReference>
<keyword evidence="3" id="KW-1185">Reference proteome</keyword>
<dbReference type="SUPFAM" id="SSF56954">
    <property type="entry name" value="Outer membrane efflux proteins (OEP)"/>
    <property type="match status" value="1"/>
</dbReference>
<dbReference type="GO" id="GO:0015562">
    <property type="term" value="F:efflux transmembrane transporter activity"/>
    <property type="evidence" value="ECO:0007669"/>
    <property type="project" value="InterPro"/>
</dbReference>
<gene>
    <name evidence="2" type="ORF">EI290_00625</name>
</gene>
<evidence type="ECO:0000256" key="1">
    <source>
        <dbReference type="ARBA" id="ARBA00007613"/>
    </source>
</evidence>
<dbReference type="InterPro" id="IPR010131">
    <property type="entry name" value="MdtP/NodT-like"/>
</dbReference>
<proteinExistence type="inferred from homology"/>
<dbReference type="Pfam" id="PF02321">
    <property type="entry name" value="OEP"/>
    <property type="match status" value="1"/>
</dbReference>
<evidence type="ECO:0000313" key="3">
    <source>
        <dbReference type="Proteomes" id="UP000280066"/>
    </source>
</evidence>
<dbReference type="RefSeq" id="WP_125425608.1">
    <property type="nucleotide sequence ID" value="NZ_RWIS01000001.1"/>
</dbReference>
<dbReference type="InterPro" id="IPR003423">
    <property type="entry name" value="OMP_efflux"/>
</dbReference>
<protein>
    <submittedName>
        <fullName evidence="2">TolC family protein</fullName>
    </submittedName>
</protein>
<evidence type="ECO:0000313" key="2">
    <source>
        <dbReference type="EMBL" id="RSK37203.1"/>
    </source>
</evidence>
<comment type="caution">
    <text evidence="2">The sequence shown here is derived from an EMBL/GenBank/DDBJ whole genome shotgun (WGS) entry which is preliminary data.</text>
</comment>
<accession>A0A3R9NM81</accession>
<dbReference type="PANTHER" id="PTHR30203">
    <property type="entry name" value="OUTER MEMBRANE CATION EFFLUX PROTEIN"/>
    <property type="match status" value="1"/>
</dbReference>